<dbReference type="GO" id="GO:0003723">
    <property type="term" value="F:RNA binding"/>
    <property type="evidence" value="ECO:0007669"/>
    <property type="project" value="InterPro"/>
</dbReference>
<dbReference type="EMBL" id="MLAK01001323">
    <property type="protein sequence ID" value="OHS94385.1"/>
    <property type="molecule type" value="Genomic_DNA"/>
</dbReference>
<dbReference type="OrthoDB" id="10665702at2759"/>
<dbReference type="InterPro" id="IPR036322">
    <property type="entry name" value="WD40_repeat_dom_sf"/>
</dbReference>
<feature type="repeat" description="Pumilio" evidence="2">
    <location>
        <begin position="484"/>
        <end position="520"/>
    </location>
</feature>
<dbReference type="Proteomes" id="UP000179807">
    <property type="component" value="Unassembled WGS sequence"/>
</dbReference>
<evidence type="ECO:0000256" key="2">
    <source>
        <dbReference type="PROSITE-ProRule" id="PRU00317"/>
    </source>
</evidence>
<organism evidence="6 7">
    <name type="scientific">Tritrichomonas foetus</name>
    <dbReference type="NCBI Taxonomy" id="1144522"/>
    <lineage>
        <taxon>Eukaryota</taxon>
        <taxon>Metamonada</taxon>
        <taxon>Parabasalia</taxon>
        <taxon>Tritrichomonadida</taxon>
        <taxon>Tritrichomonadidae</taxon>
        <taxon>Tritrichomonas</taxon>
    </lineage>
</organism>
<sequence>MFIFQILLVIGHISYQFNAIIEFSIEYVQIFMGRRTSIWRASTLKFLFDIEKFRALTTHHEKITNITTTLQNFSRNNPNLAKIHISQQVQNTMEQFASVISEYIDVIVTKVYLEVAQFLSVYATLKKELPNSEKYRNFTDLICHYCFSDKKNQNFYIDTFHFLFSQQKLCDSLVQNSQMHTLIHSFSKGTVTDNLIVYCDAIYTPQLVKSFKSINSSELIPQLFQFTIAQRAPMLSIYAILLFLTKITYKVQKNDPNLMEALIQTDFFNFLNMYLKTIERPAIVTNFYSLFIKCVSHHSLVPYNSKVLEKFINLFKEVKVQTQVAIFHFLYTFDDLFKETLLNSEYCFPIQNFILKSVICDSDCFEALASILEKFIKNFPPAAEKAIVKILKFLKPPLNKAYQYDLIFDWFTTILHKGVTPEIFHDKDFLDAYVIKPPNEIVYSYLKFPTFLSIISILIDQQRTRLRKDQLIDKMTKLAVAKPDVQNNLLSLISDNFGSDILRFYLKNMEKPEIRDTFVTYLPFNSYDFRNLFISGNCFKIVLTKMSSEAFLYDFLKFIHLIVYQTNDHFFDEWVIQQPKESPLFKLDKTHIQDYIISPHHNAAIYIPSLLPLIDIPFKTESPFNMYLISRFSKPVYEKLGIENPYYSELYAYYITDTSEIKVGDLPAKCDEFPCYEFFPKSPAGYLKVTVPVTSISFNIRFNRNSPEPICFLRFSDTSMIFQDNKIMIGTEFSVDVSANEWIKISLRPKMFSRTEVTVNNVLSTIGRAFQFECLGDNNGLTFISYQIDNNIIINDNEHANALIKICGSAVFTPIHTISHLLEVYHHFLSLVKRFVENDETRNIPFLLQFSKFIQKENIISFFVDIFTVILKVSDRCDKEWIPVFIDSLLTVQDIQQRTSILNSLLFDIDTMTNLSMDNLLYLLETIMSKIDVNTFDNDLIFSSYNFIFSILVLNHFSHDQFRILFLSFWKMISKSLRDTKLVFEIVQFCFTYKFNCFNFSENINKFDIAELLKDYSAISEYRTILINFIFDLENCYQTNFFNIEQLLELAISQDENTSKKALQKIICRNIEKTTILNNMPIFTIIFQRFSTQEFAWSFLLDRMVKQNSFMNINYDKISNNVENQELIALMFSMIKVLGKTDLELKLKAYEFICFILPKIDNGAIFDERCFSNFYDLITGGRSFNNNVLSEGITLQNISTFISDSSDVLASKIYQSIPLFSENFVHIYDQFIVRELSDSFCEFNLLLFLKLVDNTLKYPKYLSDLLNILLKVNNEIFIQNTILHILKQVPISDVHDNSILLLKKFFVILADNKPTIFSDIFIKKLIANCVEFAQFAVLTSFFVFKYDFKDISTFLSLLGMFSQKLVTTNGRDAAFLAVRLVRIVVNEEQEENALNSFLEMFIDNEDIVTKFIGPLFAHLICSLHNASSILFDPSLETAITEFSQYYSVAFDEILTRSSYPTVMSNNDMIQYARFMVSKVSRSVMFCYKENKTFFSMFNSELRRKEYYASRDIYKQAIKGFQDHHIVDQNSEKRYISHHISFQISPYSSPYSHHSVISPSCFTLRTPNNCIQMEKIDLTLLSFKPKKDYSIPISNQYPSDLFRHSGIYHCSGTRILTHFQNIYGPIENTINCTLIRVDLRIPSVMMKINNGLYLVMTDTTMKEKKLKFLELHRDLCEDFINGNYGKYTMFCGHFVLIILPEDILYSSPYISLTNPNSVSVISATVGSFILDFEGQYDFPLISSHRKYTNTLNDIKNDWLDSRLSNFDYLMYINTFAYRSWCDLSSYPIFPRIIKEFNQNLLISSASVSTKEITKEFTKEIAKEPTNDFTINQTPNDIPDSNKVSTLESNLELAKDDNQNDNQESNHDKFAKDLTQGSNKELTKHEYSEDATEKSTKVVFEVRDLSLPVQISSDECDTSTFRKRYESEKYFYSENLSNPMFVAGISLRLSPFCREIWYLNDGWDHGSRNFISIPSFFSTKKTNYEFPPDAFIDNTFVNWNNFKLPNGEKLEITFPEWANNNPYKFAELHRYALEMLETRTKLNKWIDLVFGHKQQSIEDMNIFSPLSYMNDKSNDKNNEISGEQQKGWMLQCGRVPKKVFENGHEQFIQKASEFHPNEIKMIFYDKIPNHYQLFGKYTMIFNKGITVMNADKITKVNNSFVQSLWNRSFHITRDLQYIALTNFNDSVVIYRIIYDNDTPLVFRPLSRINILTPLLSRINTKHLICATSCTNELVIWLISTGVILNRIQFNNIKVIEFDEVTDSLFVGAGKTLHQLNLNGFVVRQIELPYEISALACFGFGFSFVDRIIVVGHEDGSVRVCKICFETGEFEVVKEGKVSHLPISAFDVFDWNHTINVFDLESKFPVIDQ</sequence>
<dbReference type="SMART" id="SM01026">
    <property type="entry name" value="Beach"/>
    <property type="match status" value="1"/>
</dbReference>
<proteinExistence type="predicted"/>
<dbReference type="GeneID" id="94847346"/>
<feature type="signal peptide" evidence="4">
    <location>
        <begin position="1"/>
        <end position="19"/>
    </location>
</feature>
<dbReference type="Pfam" id="PF02138">
    <property type="entry name" value="Beach"/>
    <property type="match status" value="2"/>
</dbReference>
<protein>
    <recommendedName>
        <fullName evidence="5">BEACH domain-containing protein</fullName>
    </recommendedName>
</protein>
<dbReference type="InterPro" id="IPR001313">
    <property type="entry name" value="Pumilio_RNA-bd_rpt"/>
</dbReference>
<dbReference type="InterPro" id="IPR000409">
    <property type="entry name" value="BEACH_dom"/>
</dbReference>
<feature type="chain" id="PRO_5013176191" description="BEACH domain-containing protein" evidence="4">
    <location>
        <begin position="20"/>
        <end position="2366"/>
    </location>
</feature>
<dbReference type="PANTHER" id="PTHR13743">
    <property type="entry name" value="BEIGE/BEACH-RELATED"/>
    <property type="match status" value="1"/>
</dbReference>
<evidence type="ECO:0000313" key="6">
    <source>
        <dbReference type="EMBL" id="OHS94385.1"/>
    </source>
</evidence>
<dbReference type="PANTHER" id="PTHR13743:SF112">
    <property type="entry name" value="BEACH DOMAIN-CONTAINING PROTEIN"/>
    <property type="match status" value="1"/>
</dbReference>
<feature type="region of interest" description="Disordered" evidence="3">
    <location>
        <begin position="1853"/>
        <end position="1873"/>
    </location>
</feature>
<dbReference type="InterPro" id="IPR036372">
    <property type="entry name" value="BEACH_dom_sf"/>
</dbReference>
<dbReference type="PROSITE" id="PS50302">
    <property type="entry name" value="PUM"/>
    <property type="match status" value="1"/>
</dbReference>
<evidence type="ECO:0000256" key="1">
    <source>
        <dbReference type="ARBA" id="ARBA00022737"/>
    </source>
</evidence>
<keyword evidence="1" id="KW-0677">Repeat</keyword>
<dbReference type="SUPFAM" id="SSF81837">
    <property type="entry name" value="BEACH domain"/>
    <property type="match status" value="2"/>
</dbReference>
<gene>
    <name evidence="6" type="ORF">TRFO_39430</name>
</gene>
<reference evidence="6" key="1">
    <citation type="submission" date="2016-10" db="EMBL/GenBank/DDBJ databases">
        <authorList>
            <person name="Benchimol M."/>
            <person name="Almeida L.G."/>
            <person name="Vasconcelos A.T."/>
            <person name="Perreira-Neves A."/>
            <person name="Rosa I.A."/>
            <person name="Tasca T."/>
            <person name="Bogo M.R."/>
            <person name="de Souza W."/>
        </authorList>
    </citation>
    <scope>NUCLEOTIDE SEQUENCE [LARGE SCALE GENOMIC DNA]</scope>
    <source>
        <strain evidence="6">K</strain>
    </source>
</reference>
<dbReference type="SUPFAM" id="SSF50978">
    <property type="entry name" value="WD40 repeat-like"/>
    <property type="match status" value="1"/>
</dbReference>
<evidence type="ECO:0000256" key="4">
    <source>
        <dbReference type="SAM" id="SignalP"/>
    </source>
</evidence>
<keyword evidence="7" id="KW-1185">Reference proteome</keyword>
<dbReference type="Gene3D" id="1.10.1540.10">
    <property type="entry name" value="BEACH domain"/>
    <property type="match status" value="2"/>
</dbReference>
<accession>A0A1J4J6V8</accession>
<feature type="compositionally biased region" description="Basic and acidic residues" evidence="3">
    <location>
        <begin position="1853"/>
        <end position="1870"/>
    </location>
</feature>
<dbReference type="PROSITE" id="PS50197">
    <property type="entry name" value="BEACH"/>
    <property type="match status" value="1"/>
</dbReference>
<dbReference type="VEuPathDB" id="TrichDB:TRFO_39430"/>
<name>A0A1J4J6V8_9EUKA</name>
<evidence type="ECO:0000313" key="7">
    <source>
        <dbReference type="Proteomes" id="UP000179807"/>
    </source>
</evidence>
<evidence type="ECO:0000256" key="3">
    <source>
        <dbReference type="SAM" id="MobiDB-lite"/>
    </source>
</evidence>
<comment type="caution">
    <text evidence="6">The sequence shown here is derived from an EMBL/GenBank/DDBJ whole genome shotgun (WGS) entry which is preliminary data.</text>
</comment>
<dbReference type="InterPro" id="IPR050865">
    <property type="entry name" value="BEACH_Domain"/>
</dbReference>
<feature type="domain" description="BEACH" evidence="5">
    <location>
        <begin position="1742"/>
        <end position="2105"/>
    </location>
</feature>
<keyword evidence="4" id="KW-0732">Signal</keyword>
<dbReference type="RefSeq" id="XP_068347522.1">
    <property type="nucleotide sequence ID" value="XM_068512642.1"/>
</dbReference>
<evidence type="ECO:0000259" key="5">
    <source>
        <dbReference type="PROSITE" id="PS50197"/>
    </source>
</evidence>